<evidence type="ECO:0000256" key="3">
    <source>
        <dbReference type="ARBA" id="ARBA00022737"/>
    </source>
</evidence>
<dbReference type="PANTHER" id="PTHR24369">
    <property type="entry name" value="ANTIGEN BSP, PUTATIVE-RELATED"/>
    <property type="match status" value="1"/>
</dbReference>
<dbReference type="SMART" id="SM00409">
    <property type="entry name" value="IG"/>
    <property type="match status" value="1"/>
</dbReference>
<feature type="region of interest" description="Disordered" evidence="5">
    <location>
        <begin position="929"/>
        <end position="963"/>
    </location>
</feature>
<keyword evidence="4" id="KW-1015">Disulfide bond</keyword>
<protein>
    <recommendedName>
        <fullName evidence="8">Ig-like domain-containing protein</fullName>
    </recommendedName>
</protein>
<evidence type="ECO:0000256" key="1">
    <source>
        <dbReference type="ARBA" id="ARBA00022614"/>
    </source>
</evidence>
<dbReference type="SUPFAM" id="SSF48726">
    <property type="entry name" value="Immunoglobulin"/>
    <property type="match status" value="1"/>
</dbReference>
<dbReference type="SMART" id="SM00369">
    <property type="entry name" value="LRR_TYP"/>
    <property type="match status" value="5"/>
</dbReference>
<feature type="region of interest" description="Disordered" evidence="5">
    <location>
        <begin position="445"/>
        <end position="478"/>
    </location>
</feature>
<dbReference type="SUPFAM" id="SSF52058">
    <property type="entry name" value="L domain-like"/>
    <property type="match status" value="1"/>
</dbReference>
<dbReference type="Proteomes" id="UP000324632">
    <property type="component" value="Chromosome 18"/>
</dbReference>
<feature type="compositionally biased region" description="Low complexity" evidence="5">
    <location>
        <begin position="1224"/>
        <end position="1235"/>
    </location>
</feature>
<keyword evidence="2 7" id="KW-0732">Signal</keyword>
<feature type="compositionally biased region" description="Low complexity" evidence="5">
    <location>
        <begin position="871"/>
        <end position="880"/>
    </location>
</feature>
<dbReference type="PANTHER" id="PTHR24369:SF210">
    <property type="entry name" value="CHAOPTIN-RELATED"/>
    <property type="match status" value="1"/>
</dbReference>
<dbReference type="Gene3D" id="3.80.10.10">
    <property type="entry name" value="Ribonuclease Inhibitor"/>
    <property type="match status" value="1"/>
</dbReference>
<feature type="signal peptide" evidence="7">
    <location>
        <begin position="1"/>
        <end position="22"/>
    </location>
</feature>
<feature type="region of interest" description="Disordered" evidence="5">
    <location>
        <begin position="868"/>
        <end position="888"/>
    </location>
</feature>
<dbReference type="Pfam" id="PF13855">
    <property type="entry name" value="LRR_8"/>
    <property type="match status" value="1"/>
</dbReference>
<dbReference type="InterPro" id="IPR013783">
    <property type="entry name" value="Ig-like_fold"/>
</dbReference>
<feature type="compositionally biased region" description="Basic and acidic residues" evidence="5">
    <location>
        <begin position="1055"/>
        <end position="1065"/>
    </location>
</feature>
<dbReference type="GO" id="GO:0005886">
    <property type="term" value="C:plasma membrane"/>
    <property type="evidence" value="ECO:0007669"/>
    <property type="project" value="TreeGrafter"/>
</dbReference>
<dbReference type="Gene3D" id="2.60.40.10">
    <property type="entry name" value="Immunoglobulins"/>
    <property type="match status" value="1"/>
</dbReference>
<feature type="compositionally biased region" description="Polar residues" evidence="5">
    <location>
        <begin position="552"/>
        <end position="580"/>
    </location>
</feature>
<accession>A0A5A9NFB3</accession>
<dbReference type="EMBL" id="SOYY01000018">
    <property type="protein sequence ID" value="KAA0708692.1"/>
    <property type="molecule type" value="Genomic_DNA"/>
</dbReference>
<feature type="transmembrane region" description="Helical" evidence="6">
    <location>
        <begin position="409"/>
        <end position="435"/>
    </location>
</feature>
<dbReference type="InterPro" id="IPR000483">
    <property type="entry name" value="Cys-rich_flank_reg_C"/>
</dbReference>
<feature type="region of interest" description="Disordered" evidence="5">
    <location>
        <begin position="1054"/>
        <end position="1074"/>
    </location>
</feature>
<dbReference type="InterPro" id="IPR036179">
    <property type="entry name" value="Ig-like_dom_sf"/>
</dbReference>
<feature type="chain" id="PRO_5022665678" description="Ig-like domain-containing protein" evidence="7">
    <location>
        <begin position="23"/>
        <end position="1355"/>
    </location>
</feature>
<dbReference type="PROSITE" id="PS50835">
    <property type="entry name" value="IG_LIKE"/>
    <property type="match status" value="1"/>
</dbReference>
<dbReference type="PROSITE" id="PS51450">
    <property type="entry name" value="LRR"/>
    <property type="match status" value="3"/>
</dbReference>
<keyword evidence="6" id="KW-1133">Transmembrane helix</keyword>
<dbReference type="InterPro" id="IPR007110">
    <property type="entry name" value="Ig-like_dom"/>
</dbReference>
<evidence type="ECO:0000256" key="5">
    <source>
        <dbReference type="SAM" id="MobiDB-lite"/>
    </source>
</evidence>
<evidence type="ECO:0000256" key="2">
    <source>
        <dbReference type="ARBA" id="ARBA00022729"/>
    </source>
</evidence>
<feature type="compositionally biased region" description="Polar residues" evidence="5">
    <location>
        <begin position="447"/>
        <end position="462"/>
    </location>
</feature>
<dbReference type="InterPro" id="IPR001611">
    <property type="entry name" value="Leu-rich_rpt"/>
</dbReference>
<feature type="compositionally biased region" description="Basic and acidic residues" evidence="5">
    <location>
        <begin position="1208"/>
        <end position="1222"/>
    </location>
</feature>
<reference evidence="9 10" key="1">
    <citation type="journal article" date="2019" name="Mol. Ecol. Resour.">
        <title>Chromosome-level genome assembly of Triplophysa tibetana, a fish adapted to the harsh high-altitude environment of the Tibetan Plateau.</title>
        <authorList>
            <person name="Yang X."/>
            <person name="Liu H."/>
            <person name="Ma Z."/>
            <person name="Zou Y."/>
            <person name="Zou M."/>
            <person name="Mao Y."/>
            <person name="Li X."/>
            <person name="Wang H."/>
            <person name="Chen T."/>
            <person name="Wang W."/>
            <person name="Yang R."/>
        </authorList>
    </citation>
    <scope>NUCLEOTIDE SEQUENCE [LARGE SCALE GENOMIC DNA]</scope>
    <source>
        <strain evidence="9">TTIB1903HZAU</strain>
        <tissue evidence="9">Muscle</tissue>
    </source>
</reference>
<dbReference type="InterPro" id="IPR003591">
    <property type="entry name" value="Leu-rich_rpt_typical-subtyp"/>
</dbReference>
<organism evidence="9 10">
    <name type="scientific">Triplophysa tibetana</name>
    <dbReference type="NCBI Taxonomy" id="1572043"/>
    <lineage>
        <taxon>Eukaryota</taxon>
        <taxon>Metazoa</taxon>
        <taxon>Chordata</taxon>
        <taxon>Craniata</taxon>
        <taxon>Vertebrata</taxon>
        <taxon>Euteleostomi</taxon>
        <taxon>Actinopterygii</taxon>
        <taxon>Neopterygii</taxon>
        <taxon>Teleostei</taxon>
        <taxon>Ostariophysi</taxon>
        <taxon>Cypriniformes</taxon>
        <taxon>Nemacheilidae</taxon>
        <taxon>Triplophysa</taxon>
    </lineage>
</organism>
<dbReference type="InterPro" id="IPR032675">
    <property type="entry name" value="LRR_dom_sf"/>
</dbReference>
<evidence type="ECO:0000256" key="7">
    <source>
        <dbReference type="SAM" id="SignalP"/>
    </source>
</evidence>
<dbReference type="SMART" id="SM00082">
    <property type="entry name" value="LRRCT"/>
    <property type="match status" value="1"/>
</dbReference>
<feature type="compositionally biased region" description="Low complexity" evidence="5">
    <location>
        <begin position="599"/>
        <end position="612"/>
    </location>
</feature>
<keyword evidence="1" id="KW-0433">Leucine-rich repeat</keyword>
<keyword evidence="10" id="KW-1185">Reference proteome</keyword>
<feature type="region of interest" description="Disordered" evidence="5">
    <location>
        <begin position="1293"/>
        <end position="1324"/>
    </location>
</feature>
<evidence type="ECO:0000256" key="6">
    <source>
        <dbReference type="SAM" id="Phobius"/>
    </source>
</evidence>
<feature type="domain" description="Ig-like" evidence="8">
    <location>
        <begin position="282"/>
        <end position="358"/>
    </location>
</feature>
<dbReference type="InterPro" id="IPR003599">
    <property type="entry name" value="Ig_sub"/>
</dbReference>
<evidence type="ECO:0000259" key="8">
    <source>
        <dbReference type="PROSITE" id="PS50835"/>
    </source>
</evidence>
<feature type="region of interest" description="Disordered" evidence="5">
    <location>
        <begin position="535"/>
        <end position="612"/>
    </location>
</feature>
<keyword evidence="6" id="KW-0472">Membrane</keyword>
<keyword evidence="3" id="KW-0677">Repeat</keyword>
<name>A0A5A9NFB3_9TELE</name>
<comment type="caution">
    <text evidence="9">The sequence shown here is derived from an EMBL/GenBank/DDBJ whole genome shotgun (WGS) entry which is preliminary data.</text>
</comment>
<evidence type="ECO:0000313" key="10">
    <source>
        <dbReference type="Proteomes" id="UP000324632"/>
    </source>
</evidence>
<keyword evidence="6" id="KW-0812">Transmembrane</keyword>
<gene>
    <name evidence="9" type="ORF">E1301_Tti008054</name>
</gene>
<proteinExistence type="predicted"/>
<sequence>MSAYSPVLGVVVLLLHFWTTHSFPTSLACAVPCLCQRGPLLNCSSLGLTKTPVRIPATAVSLNISHNALHSLAPLSSGHVKLKGLLHLWVGGNSLERLDLDIKKNASGTRTKSSGELECRAWAPDLQLLSAERNHLKHLPRGLHCLKSLQILHLSYNQISAIGPYDLTNSTSLKELHLQHNCIRSIHSHAFIDLKQLEVLDLSYNQLATIPVPAYQSLRGLNALVNVSFNRWMCDCNLKTLRRWISFDTEMGDDSWKVVCDSPTQHAGKDLLHLKDSDLTCPTHEYSTSGRYHNMLVDEGAKILISCHKDSQDSMQVHWWTPHGQVTEPQPQLVIKDITEHHEGLYICVSGLQGEHISVFDLQVYTKASDHRPRREAPIIQDERVEHDNTNVTRNNPLVRQGSKTQSEFVTAVCLSVFITFIVAFILGVLLRPLLDKLWRRIRPKKQSSPSTTRSRAFSTEPQPYVNEGYSDAGEQGRVARAGSRVTFGEITEVGDQGSNVPYYVTVEDVHSDGSSESNTEVENVYDQIETNKQSEWREQAPEMDHHRGRANSISSSSTQEGEVNVLVTNNETPAPNSNKALEFEPIPDGDVYQPSRQSSKSSSSSSSSSHSKQFQIVNFSGEVQEFIERSVDPPAVTVSVTKTTTEDPFLGFIKESGWPESLTEQNVDDLDTELWNDSGESFSFNEESERYLSSFALGHPVDDEDTLRQGNMESPTFNSHVTGVDIPFGKEVSVDDVKKRDTLSSFSSGKSDDSDGLNSYTVHQELQEQSEILKESYRKTDSDWTPEDATIHDKSKPGAGIFIRQETITLDPSDIHLTFTREESVDEGMHIYDTPKISEGVFGSWENVSVDAAPKVKRYVQFKQSKPQCSSLPSLSPSSTKKNVAPEIEVKTEPKVDSSPGEPSHLTQVRVSVGEIPKVKGYIHFKQSEPHFPTLPPSPSSISKDVRVEARRSSTSSSEDEGKLTLEEYKFVGKRDVSSDGLPKVKRYITFKQFEPSSPNLSVSSPSPKIEATTKVDISGQIPLTYQRNTSNFSPEGLPLYHVHPTYRINQSTLHRDHVTDRSNSESSSEDEDTFLAYPRKLEFKTEPEIKRELTTSDKNTDTVLNISFDNSSSSTDVLEKKQLKGLARLKLLGTRFFNRHEDESGPTGEVLDLTYKTHSKLTEDTVQQTTNEDNFFADIGLSFDQLKRPAKSLVFNISDPQSPSRPADKRGNTNEERAEFKSSSSSSSEGGSISSQHEELIILRKSLSLDHLPKVKRYLQFSHSAPHYKARLPSPPSTTAVVTADLIAKTESRRSSYSSEDDVKSTEDTSSQQTKHPTKSSGTTCYEEVKFIIIRRRSGGKKFKHTCQVKCQI</sequence>
<feature type="compositionally biased region" description="Polar residues" evidence="5">
    <location>
        <begin position="1310"/>
        <end position="1324"/>
    </location>
</feature>
<feature type="compositionally biased region" description="Basic and acidic residues" evidence="5">
    <location>
        <begin position="535"/>
        <end position="546"/>
    </location>
</feature>
<evidence type="ECO:0000256" key="4">
    <source>
        <dbReference type="ARBA" id="ARBA00023157"/>
    </source>
</evidence>
<evidence type="ECO:0000313" key="9">
    <source>
        <dbReference type="EMBL" id="KAA0708692.1"/>
    </source>
</evidence>
<feature type="region of interest" description="Disordered" evidence="5">
    <location>
        <begin position="1197"/>
        <end position="1235"/>
    </location>
</feature>
<dbReference type="InterPro" id="IPR050541">
    <property type="entry name" value="LRR_TM_domain-containing"/>
</dbReference>